<evidence type="ECO:0000313" key="2">
    <source>
        <dbReference type="Proteomes" id="UP001367676"/>
    </source>
</evidence>
<dbReference type="EMBL" id="JBBCAQ010000034">
    <property type="protein sequence ID" value="KAK7579831.1"/>
    <property type="molecule type" value="Genomic_DNA"/>
</dbReference>
<dbReference type="Proteomes" id="UP001367676">
    <property type="component" value="Unassembled WGS sequence"/>
</dbReference>
<protein>
    <submittedName>
        <fullName evidence="1">Uncharacterized protein</fullName>
    </submittedName>
</protein>
<dbReference type="PANTHER" id="PTHR39945">
    <property type="entry name" value="FI14129P"/>
    <property type="match status" value="1"/>
</dbReference>
<keyword evidence="2" id="KW-1185">Reference proteome</keyword>
<organism evidence="1 2">
    <name type="scientific">Parthenolecanium corni</name>
    <dbReference type="NCBI Taxonomy" id="536013"/>
    <lineage>
        <taxon>Eukaryota</taxon>
        <taxon>Metazoa</taxon>
        <taxon>Ecdysozoa</taxon>
        <taxon>Arthropoda</taxon>
        <taxon>Hexapoda</taxon>
        <taxon>Insecta</taxon>
        <taxon>Pterygota</taxon>
        <taxon>Neoptera</taxon>
        <taxon>Paraneoptera</taxon>
        <taxon>Hemiptera</taxon>
        <taxon>Sternorrhyncha</taxon>
        <taxon>Coccoidea</taxon>
        <taxon>Coccidae</taxon>
        <taxon>Parthenolecanium</taxon>
    </lineage>
</organism>
<proteinExistence type="predicted"/>
<reference evidence="1 2" key="1">
    <citation type="submission" date="2024-03" db="EMBL/GenBank/DDBJ databases">
        <title>Adaptation during the transition from Ophiocordyceps entomopathogen to insect associate is accompanied by gene loss and intensified selection.</title>
        <authorList>
            <person name="Ward C.M."/>
            <person name="Onetto C.A."/>
            <person name="Borneman A.R."/>
        </authorList>
    </citation>
    <scope>NUCLEOTIDE SEQUENCE [LARGE SCALE GENOMIC DNA]</scope>
    <source>
        <strain evidence="1">AWRI1</strain>
        <tissue evidence="1">Single Adult Female</tissue>
    </source>
</reference>
<comment type="caution">
    <text evidence="1">The sequence shown here is derived from an EMBL/GenBank/DDBJ whole genome shotgun (WGS) entry which is preliminary data.</text>
</comment>
<gene>
    <name evidence="1" type="ORF">V9T40_000460</name>
</gene>
<name>A0AAN9TB36_9HEMI</name>
<evidence type="ECO:0000313" key="1">
    <source>
        <dbReference type="EMBL" id="KAK7579831.1"/>
    </source>
</evidence>
<sequence>MAYGNLSAYPSFPTWKVYHQIQANACLSTETEIDVQDVCQRCAKETKSDVVYSMCCSNQDEAQTWCLKAIHYGS</sequence>
<accession>A0AAN9TB36</accession>
<dbReference type="PANTHER" id="PTHR39945:SF1">
    <property type="entry name" value="FI14129P"/>
    <property type="match status" value="1"/>
</dbReference>
<dbReference type="AlphaFoldDB" id="A0AAN9TB36"/>